<comment type="cofactor">
    <cofactor evidence="1">
        <name>heme c</name>
        <dbReference type="ChEBI" id="CHEBI:61717"/>
    </cofactor>
</comment>
<dbReference type="SUPFAM" id="SSF48695">
    <property type="entry name" value="Multiheme cytochromes"/>
    <property type="match status" value="1"/>
</dbReference>
<dbReference type="InterPro" id="IPR036280">
    <property type="entry name" value="Multihaem_cyt_sf"/>
</dbReference>
<evidence type="ECO:0000256" key="6">
    <source>
        <dbReference type="ARBA" id="ARBA00022982"/>
    </source>
</evidence>
<evidence type="ECO:0000256" key="7">
    <source>
        <dbReference type="ARBA" id="ARBA00023004"/>
    </source>
</evidence>
<evidence type="ECO:0000256" key="1">
    <source>
        <dbReference type="ARBA" id="ARBA00001926"/>
    </source>
</evidence>
<evidence type="ECO:0000259" key="9">
    <source>
        <dbReference type="Pfam" id="PF14537"/>
    </source>
</evidence>
<protein>
    <submittedName>
        <fullName evidence="10">Cytochrome c3 family protein</fullName>
    </submittedName>
</protein>
<gene>
    <name evidence="10" type="ORF">H9874_11685</name>
</gene>
<dbReference type="GO" id="GO:0030313">
    <property type="term" value="C:cell envelope"/>
    <property type="evidence" value="ECO:0007669"/>
    <property type="project" value="UniProtKB-SubCell"/>
</dbReference>
<sequence>MKYGMLLTAMICAAALALPAQAAPGKTLRDAHAGLTCDECHVGQKKPVQAGAMSCAACHDPAEVAKSTADRGRKNPHISPHWGTEVPCWVCHKEHAKDENYCLICHTW</sequence>
<dbReference type="GO" id="GO:0046872">
    <property type="term" value="F:metal ion binding"/>
    <property type="evidence" value="ECO:0007669"/>
    <property type="project" value="UniProtKB-KW"/>
</dbReference>
<comment type="subcellular location">
    <subcellularLocation>
        <location evidence="2">Cell envelope</location>
    </subcellularLocation>
</comment>
<accession>A0A9D1U9K0</accession>
<dbReference type="InterPro" id="IPR012286">
    <property type="entry name" value="Tetrahaem_cytochrome"/>
</dbReference>
<evidence type="ECO:0000313" key="10">
    <source>
        <dbReference type="EMBL" id="HIW79784.1"/>
    </source>
</evidence>
<proteinExistence type="predicted"/>
<evidence type="ECO:0000256" key="3">
    <source>
        <dbReference type="ARBA" id="ARBA00022448"/>
    </source>
</evidence>
<name>A0A9D1U9K0_9BACT</name>
<organism evidence="10 11">
    <name type="scientific">Candidatus Bilophila faecipullorum</name>
    <dbReference type="NCBI Taxonomy" id="2838482"/>
    <lineage>
        <taxon>Bacteria</taxon>
        <taxon>Pseudomonadati</taxon>
        <taxon>Thermodesulfobacteriota</taxon>
        <taxon>Desulfovibrionia</taxon>
        <taxon>Desulfovibrionales</taxon>
        <taxon>Desulfovibrionaceae</taxon>
        <taxon>Bilophila</taxon>
    </lineage>
</organism>
<keyword evidence="4" id="KW-0349">Heme</keyword>
<evidence type="ECO:0000313" key="11">
    <source>
        <dbReference type="Proteomes" id="UP000824264"/>
    </source>
</evidence>
<reference evidence="10" key="2">
    <citation type="submission" date="2021-04" db="EMBL/GenBank/DDBJ databases">
        <authorList>
            <person name="Gilroy R."/>
        </authorList>
    </citation>
    <scope>NUCLEOTIDE SEQUENCE</scope>
    <source>
        <strain evidence="10">ChiSxjej5B17-1746</strain>
    </source>
</reference>
<reference evidence="10" key="1">
    <citation type="journal article" date="2021" name="PeerJ">
        <title>Extensive microbial diversity within the chicken gut microbiome revealed by metagenomics and culture.</title>
        <authorList>
            <person name="Gilroy R."/>
            <person name="Ravi A."/>
            <person name="Getino M."/>
            <person name="Pursley I."/>
            <person name="Horton D.L."/>
            <person name="Alikhan N.F."/>
            <person name="Baker D."/>
            <person name="Gharbi K."/>
            <person name="Hall N."/>
            <person name="Watson M."/>
            <person name="Adriaenssens E.M."/>
            <person name="Foster-Nyarko E."/>
            <person name="Jarju S."/>
            <person name="Secka A."/>
            <person name="Antonio M."/>
            <person name="Oren A."/>
            <person name="Chaudhuri R.R."/>
            <person name="La Ragione R."/>
            <person name="Hildebrand F."/>
            <person name="Pallen M.J."/>
        </authorList>
    </citation>
    <scope>NUCLEOTIDE SEQUENCE</scope>
    <source>
        <strain evidence="10">ChiSxjej5B17-1746</strain>
    </source>
</reference>
<feature type="signal peptide" evidence="8">
    <location>
        <begin position="1"/>
        <end position="22"/>
    </location>
</feature>
<dbReference type="AlphaFoldDB" id="A0A9D1U9K0"/>
<feature type="chain" id="PRO_5039279042" evidence="8">
    <location>
        <begin position="23"/>
        <end position="108"/>
    </location>
</feature>
<dbReference type="Gene3D" id="1.10.1130.10">
    <property type="entry name" value="Flavocytochrome C3, Chain A"/>
    <property type="match status" value="1"/>
</dbReference>
<dbReference type="Pfam" id="PF14537">
    <property type="entry name" value="Cytochrom_c3_2"/>
    <property type="match status" value="1"/>
</dbReference>
<keyword evidence="8" id="KW-0732">Signal</keyword>
<evidence type="ECO:0000256" key="4">
    <source>
        <dbReference type="ARBA" id="ARBA00022617"/>
    </source>
</evidence>
<keyword evidence="6" id="KW-0249">Electron transport</keyword>
<keyword evidence="7" id="KW-0408">Iron</keyword>
<keyword evidence="3" id="KW-0813">Transport</keyword>
<keyword evidence="5" id="KW-0479">Metal-binding</keyword>
<evidence type="ECO:0000256" key="5">
    <source>
        <dbReference type="ARBA" id="ARBA00022723"/>
    </source>
</evidence>
<feature type="domain" description="Tetrahaem cytochrome" evidence="9">
    <location>
        <begin position="31"/>
        <end position="107"/>
    </location>
</feature>
<evidence type="ECO:0000256" key="2">
    <source>
        <dbReference type="ARBA" id="ARBA00004196"/>
    </source>
</evidence>
<comment type="caution">
    <text evidence="10">The sequence shown here is derived from an EMBL/GenBank/DDBJ whole genome shotgun (WGS) entry which is preliminary data.</text>
</comment>
<evidence type="ECO:0000256" key="8">
    <source>
        <dbReference type="SAM" id="SignalP"/>
    </source>
</evidence>
<dbReference type="Proteomes" id="UP000824264">
    <property type="component" value="Unassembled WGS sequence"/>
</dbReference>
<dbReference type="EMBL" id="DXGI01000436">
    <property type="protein sequence ID" value="HIW79784.1"/>
    <property type="molecule type" value="Genomic_DNA"/>
</dbReference>